<evidence type="ECO:0000313" key="2">
    <source>
        <dbReference type="Proteomes" id="UP000886523"/>
    </source>
</evidence>
<dbReference type="Proteomes" id="UP000886523">
    <property type="component" value="Unassembled WGS sequence"/>
</dbReference>
<dbReference type="EMBL" id="MU128996">
    <property type="protein sequence ID" value="KAF9511748.1"/>
    <property type="molecule type" value="Genomic_DNA"/>
</dbReference>
<comment type="caution">
    <text evidence="1">The sequence shown here is derived from an EMBL/GenBank/DDBJ whole genome shotgun (WGS) entry which is preliminary data.</text>
</comment>
<accession>A0A9P6DUK7</accession>
<reference evidence="1" key="1">
    <citation type="journal article" date="2020" name="Nat. Commun.">
        <title>Large-scale genome sequencing of mycorrhizal fungi provides insights into the early evolution of symbiotic traits.</title>
        <authorList>
            <person name="Miyauchi S."/>
            <person name="Kiss E."/>
            <person name="Kuo A."/>
            <person name="Drula E."/>
            <person name="Kohler A."/>
            <person name="Sanchez-Garcia M."/>
            <person name="Morin E."/>
            <person name="Andreopoulos B."/>
            <person name="Barry K.W."/>
            <person name="Bonito G."/>
            <person name="Buee M."/>
            <person name="Carver A."/>
            <person name="Chen C."/>
            <person name="Cichocki N."/>
            <person name="Clum A."/>
            <person name="Culley D."/>
            <person name="Crous P.W."/>
            <person name="Fauchery L."/>
            <person name="Girlanda M."/>
            <person name="Hayes R.D."/>
            <person name="Keri Z."/>
            <person name="LaButti K."/>
            <person name="Lipzen A."/>
            <person name="Lombard V."/>
            <person name="Magnuson J."/>
            <person name="Maillard F."/>
            <person name="Murat C."/>
            <person name="Nolan M."/>
            <person name="Ohm R.A."/>
            <person name="Pangilinan J."/>
            <person name="Pereira M.F."/>
            <person name="Perotto S."/>
            <person name="Peter M."/>
            <person name="Pfister S."/>
            <person name="Riley R."/>
            <person name="Sitrit Y."/>
            <person name="Stielow J.B."/>
            <person name="Szollosi G."/>
            <person name="Zifcakova L."/>
            <person name="Stursova M."/>
            <person name="Spatafora J.W."/>
            <person name="Tedersoo L."/>
            <person name="Vaario L.M."/>
            <person name="Yamada A."/>
            <person name="Yan M."/>
            <person name="Wang P."/>
            <person name="Xu J."/>
            <person name="Bruns T."/>
            <person name="Baldrian P."/>
            <person name="Vilgalys R."/>
            <person name="Dunand C."/>
            <person name="Henrissat B."/>
            <person name="Grigoriev I.V."/>
            <person name="Hibbett D."/>
            <person name="Nagy L.G."/>
            <person name="Martin F.M."/>
        </authorList>
    </citation>
    <scope>NUCLEOTIDE SEQUENCE</scope>
    <source>
        <strain evidence="1">UP504</strain>
    </source>
</reference>
<gene>
    <name evidence="1" type="ORF">BS47DRAFT_1346351</name>
</gene>
<name>A0A9P6DUK7_9AGAM</name>
<organism evidence="1 2">
    <name type="scientific">Hydnum rufescens UP504</name>
    <dbReference type="NCBI Taxonomy" id="1448309"/>
    <lineage>
        <taxon>Eukaryota</taxon>
        <taxon>Fungi</taxon>
        <taxon>Dikarya</taxon>
        <taxon>Basidiomycota</taxon>
        <taxon>Agaricomycotina</taxon>
        <taxon>Agaricomycetes</taxon>
        <taxon>Cantharellales</taxon>
        <taxon>Hydnaceae</taxon>
        <taxon>Hydnum</taxon>
    </lineage>
</organism>
<keyword evidence="2" id="KW-1185">Reference proteome</keyword>
<feature type="non-terminal residue" evidence="1">
    <location>
        <position position="61"/>
    </location>
</feature>
<sequence length="61" mass="6802">MEESPNYKLMPENCFFFCSVIYEDLFSIGGGVNIGAPRRLSMCLAPTVRAKIKSRSQTLPS</sequence>
<evidence type="ECO:0000313" key="1">
    <source>
        <dbReference type="EMBL" id="KAF9511748.1"/>
    </source>
</evidence>
<protein>
    <submittedName>
        <fullName evidence="1">Uncharacterized protein</fullName>
    </submittedName>
</protein>
<dbReference type="AlphaFoldDB" id="A0A9P6DUK7"/>
<proteinExistence type="predicted"/>